<keyword evidence="3" id="KW-1185">Reference proteome</keyword>
<protein>
    <recommendedName>
        <fullName evidence="4">Small integral membrane protein</fullName>
    </recommendedName>
</protein>
<evidence type="ECO:0000313" key="2">
    <source>
        <dbReference type="EMBL" id="SLN73655.1"/>
    </source>
</evidence>
<feature type="transmembrane region" description="Helical" evidence="1">
    <location>
        <begin position="115"/>
        <end position="131"/>
    </location>
</feature>
<dbReference type="AlphaFoldDB" id="A0A1X7A9Z9"/>
<dbReference type="EMBL" id="FWFX01000024">
    <property type="protein sequence ID" value="SLN73655.1"/>
    <property type="molecule type" value="Genomic_DNA"/>
</dbReference>
<keyword evidence="1" id="KW-0472">Membrane</keyword>
<dbReference type="OrthoDB" id="5420630at2"/>
<proteinExistence type="predicted"/>
<evidence type="ECO:0008006" key="4">
    <source>
        <dbReference type="Google" id="ProtNLM"/>
    </source>
</evidence>
<dbReference type="RefSeq" id="WP_085807801.1">
    <property type="nucleotide sequence ID" value="NZ_FWFX01000024.1"/>
</dbReference>
<name>A0A1X7A9Z9_9RHOB</name>
<organism evidence="2 3">
    <name type="scientific">Roseovarius albus</name>
    <dbReference type="NCBI Taxonomy" id="1247867"/>
    <lineage>
        <taxon>Bacteria</taxon>
        <taxon>Pseudomonadati</taxon>
        <taxon>Pseudomonadota</taxon>
        <taxon>Alphaproteobacteria</taxon>
        <taxon>Rhodobacterales</taxon>
        <taxon>Roseobacteraceae</taxon>
        <taxon>Roseovarius</taxon>
    </lineage>
</organism>
<evidence type="ECO:0000313" key="3">
    <source>
        <dbReference type="Proteomes" id="UP000193061"/>
    </source>
</evidence>
<sequence>MRKLLLTLPFLPTVAIAQEAGWGSVGQQEEKGFSWADPLWPDFWMAWTPATLALFIGIFSAIALIGVLEGFKYRDGIERRGVLGLITTLGDRLFITLLGSAYIFLAWLGLVGQPVWTPLFLSIGWGIFVFWKV</sequence>
<dbReference type="Proteomes" id="UP000193061">
    <property type="component" value="Unassembled WGS sequence"/>
</dbReference>
<feature type="transmembrane region" description="Helical" evidence="1">
    <location>
        <begin position="89"/>
        <end position="109"/>
    </location>
</feature>
<keyword evidence="1" id="KW-0812">Transmembrane</keyword>
<accession>A0A1X7A9Z9</accession>
<gene>
    <name evidence="2" type="ORF">ROA7450_04159</name>
</gene>
<dbReference type="InterPro" id="IPR018678">
    <property type="entry name" value="DUF2160_TM"/>
</dbReference>
<dbReference type="Pfam" id="PF09928">
    <property type="entry name" value="DUF2160"/>
    <property type="match status" value="1"/>
</dbReference>
<reference evidence="2 3" key="1">
    <citation type="submission" date="2017-03" db="EMBL/GenBank/DDBJ databases">
        <authorList>
            <person name="Afonso C.L."/>
            <person name="Miller P.J."/>
            <person name="Scott M.A."/>
            <person name="Spackman E."/>
            <person name="Goraichik I."/>
            <person name="Dimitrov K.M."/>
            <person name="Suarez D.L."/>
            <person name="Swayne D.E."/>
        </authorList>
    </citation>
    <scope>NUCLEOTIDE SEQUENCE [LARGE SCALE GENOMIC DNA]</scope>
    <source>
        <strain evidence="2 3">CECT 7450</strain>
    </source>
</reference>
<evidence type="ECO:0000256" key="1">
    <source>
        <dbReference type="SAM" id="Phobius"/>
    </source>
</evidence>
<keyword evidence="1" id="KW-1133">Transmembrane helix</keyword>
<feature type="transmembrane region" description="Helical" evidence="1">
    <location>
        <begin position="44"/>
        <end position="68"/>
    </location>
</feature>